<name>A0A1B4FZV8_9BURK</name>
<evidence type="ECO:0000313" key="1">
    <source>
        <dbReference type="EMBL" id="AOJ09214.1"/>
    </source>
</evidence>
<sequence>MRTRYESGSSWEDAFGFSRAVRVGNLLFVSKTGPLGPDGTIASDDVGEQTDVVLKKIAGILADADFGVGDVVQSRMYLTDIAHWQRAAAVHGRFFRDVRPAFTLLHVLPFPEKDMRVAIEVLACRDG</sequence>
<protein>
    <recommendedName>
        <fullName evidence="3">Enamine deaminase RidA</fullName>
    </recommendedName>
</protein>
<dbReference type="Gene3D" id="3.30.1330.40">
    <property type="entry name" value="RutC-like"/>
    <property type="match status" value="1"/>
</dbReference>
<organism evidence="1 2">
    <name type="scientific">Burkholderia mayonis</name>
    <dbReference type="NCBI Taxonomy" id="1385591"/>
    <lineage>
        <taxon>Bacteria</taxon>
        <taxon>Pseudomonadati</taxon>
        <taxon>Pseudomonadota</taxon>
        <taxon>Betaproteobacteria</taxon>
        <taxon>Burkholderiales</taxon>
        <taxon>Burkholderiaceae</taxon>
        <taxon>Burkholderia</taxon>
        <taxon>pseudomallei group</taxon>
    </lineage>
</organism>
<accession>A0A1B4FZV8</accession>
<dbReference type="RefSeq" id="WP_066493373.1">
    <property type="nucleotide sequence ID" value="NZ_CP013389.1"/>
</dbReference>
<evidence type="ECO:0000313" key="2">
    <source>
        <dbReference type="Proteomes" id="UP000067711"/>
    </source>
</evidence>
<dbReference type="Proteomes" id="UP000067711">
    <property type="component" value="Chromosome 1"/>
</dbReference>
<dbReference type="AlphaFoldDB" id="A0A1B4FZV8"/>
<dbReference type="PANTHER" id="PTHR43857">
    <property type="entry name" value="BLR7761 PROTEIN"/>
    <property type="match status" value="1"/>
</dbReference>
<dbReference type="PANTHER" id="PTHR43857:SF1">
    <property type="entry name" value="YJGH FAMILY PROTEIN"/>
    <property type="match status" value="1"/>
</dbReference>
<evidence type="ECO:0008006" key="3">
    <source>
        <dbReference type="Google" id="ProtNLM"/>
    </source>
</evidence>
<dbReference type="EMBL" id="CP013389">
    <property type="protein sequence ID" value="AOJ09214.1"/>
    <property type="molecule type" value="Genomic_DNA"/>
</dbReference>
<dbReference type="SUPFAM" id="SSF55298">
    <property type="entry name" value="YjgF-like"/>
    <property type="match status" value="1"/>
</dbReference>
<dbReference type="InterPro" id="IPR006175">
    <property type="entry name" value="YjgF/YER057c/UK114"/>
</dbReference>
<dbReference type="Pfam" id="PF01042">
    <property type="entry name" value="Ribonuc_L-PSP"/>
    <property type="match status" value="1"/>
</dbReference>
<gene>
    <name evidence="1" type="ORF">WS71_17745</name>
</gene>
<dbReference type="CDD" id="cd06154">
    <property type="entry name" value="YjgF_YER057c_UK114_like_6"/>
    <property type="match status" value="1"/>
</dbReference>
<reference evidence="1 2" key="1">
    <citation type="submission" date="2015-12" db="EMBL/GenBank/DDBJ databases">
        <title>Diversity of Burkholderia near neighbor genomes.</title>
        <authorList>
            <person name="Sahl J."/>
            <person name="Wagner D."/>
            <person name="Keim P."/>
        </authorList>
    </citation>
    <scope>NUCLEOTIDE SEQUENCE [LARGE SCALE GENOMIC DNA]</scope>
    <source>
        <strain evidence="1 2">BDU8</strain>
    </source>
</reference>
<proteinExistence type="predicted"/>
<dbReference type="InterPro" id="IPR035959">
    <property type="entry name" value="RutC-like_sf"/>
</dbReference>